<comment type="subcellular location">
    <subcellularLocation>
        <location evidence="1">Cell membrane</location>
        <topology evidence="1">Multi-pass membrane protein</topology>
    </subcellularLocation>
</comment>
<name>A0A2A8CWR5_9BACT</name>
<reference evidence="9 10" key="1">
    <citation type="submission" date="2017-10" db="EMBL/GenBank/DDBJ databases">
        <title>Draft genome of Longibacter Salinarum.</title>
        <authorList>
            <person name="Goh K.M."/>
            <person name="Shamsir M.S."/>
            <person name="Lim S.W."/>
        </authorList>
    </citation>
    <scope>NUCLEOTIDE SEQUENCE [LARGE SCALE GENOMIC DNA]</scope>
    <source>
        <strain evidence="9 10">KCTC 52045</strain>
    </source>
</reference>
<evidence type="ECO:0008006" key="11">
    <source>
        <dbReference type="Google" id="ProtNLM"/>
    </source>
</evidence>
<comment type="caution">
    <text evidence="9">The sequence shown here is derived from an EMBL/GenBank/DDBJ whole genome shotgun (WGS) entry which is preliminary data.</text>
</comment>
<keyword evidence="10" id="KW-1185">Reference proteome</keyword>
<gene>
    <name evidence="9" type="ORF">CRI94_10300</name>
</gene>
<evidence type="ECO:0000313" key="10">
    <source>
        <dbReference type="Proteomes" id="UP000220102"/>
    </source>
</evidence>
<feature type="transmembrane region" description="Helical" evidence="6">
    <location>
        <begin position="750"/>
        <end position="769"/>
    </location>
</feature>
<evidence type="ECO:0000313" key="9">
    <source>
        <dbReference type="EMBL" id="PEN13037.1"/>
    </source>
</evidence>
<proteinExistence type="predicted"/>
<sequence>MNVVLCGTMTRALMPSCDMLRSYLNLAIRTLRRRVGYTLVNVVGLTIGLGCCAVIAVFLQYELSFDTHHDDANSIYRIYTQFEDNAFSDIQFPSFNQSTAEDQMVVPRRIAREVPGVDDVAQFVILPTPLFVENPKGQRFESDRQLITNTGAAFGRMFTFSRIAGASVEKALSEPRSIVLTERTATKYFGDANPIGQTLSVGSSTTATVRSVVEDPPMNTRIRFDLALSVTRIPRWAAFRYVKLKPSVRPETVQPKIATILNESSASLRERKADGTLIGHFLQPLTSIHLADRMLYDRTPHRNPAYLWAFGAIGLLVLAITIINYANLALAIYAGRNAEIGIRKALGGHRTQLARQFLVESSVLALACVPLAVGLCAAIIPGFNALMDTGISLWSVFDPIVLASLTVLALAAGLGAASYPAFVLAKKQTVNLFDHGFSTGTRKTWSLRHGLIALQFIVLIGLGGLSWIVYNQLDFMQNSDLGYPVDTIVQLTSVQADSTQYQQLKRRMNESPHILAVGIGARPRQRLNRGPCGVTGLETDYSGCDYERVDPDWFEVVGIDNAAVERIREAGPSAPEQVVVNQAFAEMVSAEIESPVGRGMINVPDRPPETPPPIVGVIPNLHTNSMRHEISPTHYHVVAAPPYAYQPVMRIASGRTREAMAHAEAVLSDMFPNTPLEISFFDDTVAELYEQERRFGTLVTILSMLAIVLASIGLAGLVAYLTRMRMREIGIRKALGGSVASILVLLNREYVQLVAAGFVVGAPLAWWAGQMWLDQFAYQTSISPWIFVATGVGAIMVAIAAVSTQAYRAARVDPAHVLRSE</sequence>
<evidence type="ECO:0000256" key="6">
    <source>
        <dbReference type="SAM" id="Phobius"/>
    </source>
</evidence>
<evidence type="ECO:0000256" key="5">
    <source>
        <dbReference type="ARBA" id="ARBA00023136"/>
    </source>
</evidence>
<dbReference type="PANTHER" id="PTHR30572">
    <property type="entry name" value="MEMBRANE COMPONENT OF TRANSPORTER-RELATED"/>
    <property type="match status" value="1"/>
</dbReference>
<dbReference type="InterPro" id="IPR050250">
    <property type="entry name" value="Macrolide_Exporter_MacB"/>
</dbReference>
<evidence type="ECO:0000256" key="4">
    <source>
        <dbReference type="ARBA" id="ARBA00022989"/>
    </source>
</evidence>
<dbReference type="GO" id="GO:0005886">
    <property type="term" value="C:plasma membrane"/>
    <property type="evidence" value="ECO:0007669"/>
    <property type="project" value="UniProtKB-SubCell"/>
</dbReference>
<keyword evidence="4 6" id="KW-1133">Transmembrane helix</keyword>
<feature type="domain" description="ABC3 transporter permease C-terminal" evidence="7">
    <location>
        <begin position="701"/>
        <end position="814"/>
    </location>
</feature>
<evidence type="ECO:0000256" key="2">
    <source>
        <dbReference type="ARBA" id="ARBA00022475"/>
    </source>
</evidence>
<feature type="domain" description="ABC3 transporter permease C-terminal" evidence="7">
    <location>
        <begin position="312"/>
        <end position="428"/>
    </location>
</feature>
<dbReference type="AlphaFoldDB" id="A0A2A8CWR5"/>
<dbReference type="EMBL" id="PDEQ01000005">
    <property type="protein sequence ID" value="PEN13037.1"/>
    <property type="molecule type" value="Genomic_DNA"/>
</dbReference>
<feature type="transmembrane region" description="Helical" evidence="6">
    <location>
        <begin position="305"/>
        <end position="336"/>
    </location>
</feature>
<evidence type="ECO:0000259" key="7">
    <source>
        <dbReference type="Pfam" id="PF02687"/>
    </source>
</evidence>
<feature type="transmembrane region" description="Helical" evidence="6">
    <location>
        <begin position="39"/>
        <end position="59"/>
    </location>
</feature>
<evidence type="ECO:0000259" key="8">
    <source>
        <dbReference type="Pfam" id="PF12704"/>
    </source>
</evidence>
<keyword evidence="2" id="KW-1003">Cell membrane</keyword>
<dbReference type="Proteomes" id="UP000220102">
    <property type="component" value="Unassembled WGS sequence"/>
</dbReference>
<keyword evidence="3 6" id="KW-0812">Transmembrane</keyword>
<evidence type="ECO:0000256" key="3">
    <source>
        <dbReference type="ARBA" id="ARBA00022692"/>
    </source>
</evidence>
<dbReference type="Pfam" id="PF02687">
    <property type="entry name" value="FtsX"/>
    <property type="match status" value="2"/>
</dbReference>
<feature type="transmembrane region" description="Helical" evidence="6">
    <location>
        <begin position="698"/>
        <end position="722"/>
    </location>
</feature>
<feature type="domain" description="MacB-like periplasmic core" evidence="8">
    <location>
        <begin position="38"/>
        <end position="259"/>
    </location>
</feature>
<feature type="transmembrane region" description="Helical" evidence="6">
    <location>
        <begin position="451"/>
        <end position="470"/>
    </location>
</feature>
<dbReference type="GO" id="GO:0022857">
    <property type="term" value="F:transmembrane transporter activity"/>
    <property type="evidence" value="ECO:0007669"/>
    <property type="project" value="TreeGrafter"/>
</dbReference>
<dbReference type="InterPro" id="IPR003838">
    <property type="entry name" value="ABC3_permease_C"/>
</dbReference>
<dbReference type="PANTHER" id="PTHR30572:SF18">
    <property type="entry name" value="ABC-TYPE MACROLIDE FAMILY EXPORT SYSTEM PERMEASE COMPONENT 2"/>
    <property type="match status" value="1"/>
</dbReference>
<evidence type="ECO:0000256" key="1">
    <source>
        <dbReference type="ARBA" id="ARBA00004651"/>
    </source>
</evidence>
<organism evidence="9 10">
    <name type="scientific">Longibacter salinarum</name>
    <dbReference type="NCBI Taxonomy" id="1850348"/>
    <lineage>
        <taxon>Bacteria</taxon>
        <taxon>Pseudomonadati</taxon>
        <taxon>Rhodothermota</taxon>
        <taxon>Rhodothermia</taxon>
        <taxon>Rhodothermales</taxon>
        <taxon>Salisaetaceae</taxon>
        <taxon>Longibacter</taxon>
    </lineage>
</organism>
<dbReference type="OrthoDB" id="8740261at2"/>
<feature type="transmembrane region" description="Helical" evidence="6">
    <location>
        <begin position="400"/>
        <end position="425"/>
    </location>
</feature>
<accession>A0A2A8CWR5</accession>
<feature type="transmembrane region" description="Helical" evidence="6">
    <location>
        <begin position="781"/>
        <end position="802"/>
    </location>
</feature>
<dbReference type="Pfam" id="PF12704">
    <property type="entry name" value="MacB_PCD"/>
    <property type="match status" value="1"/>
</dbReference>
<protein>
    <recommendedName>
        <fullName evidence="11">Cell division protein FtsX</fullName>
    </recommendedName>
</protein>
<feature type="transmembrane region" description="Helical" evidence="6">
    <location>
        <begin position="357"/>
        <end position="380"/>
    </location>
</feature>
<dbReference type="InterPro" id="IPR025857">
    <property type="entry name" value="MacB_PCD"/>
</dbReference>
<keyword evidence="5 6" id="KW-0472">Membrane</keyword>